<dbReference type="Pfam" id="PF18891">
    <property type="entry name" value="FANCL_d3"/>
    <property type="match status" value="1"/>
</dbReference>
<dbReference type="Gene3D" id="3.10.110.20">
    <property type="entry name" value="RWD domain-like"/>
    <property type="match status" value="1"/>
</dbReference>
<dbReference type="InterPro" id="IPR026850">
    <property type="entry name" value="FANCL_C"/>
</dbReference>
<dbReference type="PANTHER" id="PTHR13206:SF0">
    <property type="entry name" value="E3 UBIQUITIN-PROTEIN LIGASE FANCL"/>
    <property type="match status" value="1"/>
</dbReference>
<dbReference type="GO" id="GO:0036297">
    <property type="term" value="P:interstrand cross-link repair"/>
    <property type="evidence" value="ECO:0007669"/>
    <property type="project" value="InterPro"/>
</dbReference>
<dbReference type="CDD" id="cd23832">
    <property type="entry name" value="DRWD-C_FANCL"/>
    <property type="match status" value="1"/>
</dbReference>
<dbReference type="SUPFAM" id="SSF57850">
    <property type="entry name" value="RING/U-box"/>
    <property type="match status" value="1"/>
</dbReference>
<feature type="domain" description="Fanconi anemia complex subunit FancL WD-repeat containing" evidence="1">
    <location>
        <begin position="7"/>
        <end position="63"/>
    </location>
</feature>
<evidence type="ECO:0000259" key="4">
    <source>
        <dbReference type="Pfam" id="PF18891"/>
    </source>
</evidence>
<evidence type="ECO:0000259" key="1">
    <source>
        <dbReference type="Pfam" id="PF09765"/>
    </source>
</evidence>
<dbReference type="Gene3D" id="3.10.110.10">
    <property type="entry name" value="Ubiquitin Conjugating Enzyme"/>
    <property type="match status" value="1"/>
</dbReference>
<evidence type="ECO:0000313" key="5">
    <source>
        <dbReference type="EMBL" id="JAS07616.1"/>
    </source>
</evidence>
<dbReference type="InterPro" id="IPR019162">
    <property type="entry name" value="FancL_WD-rpt_cont_dom"/>
</dbReference>
<feature type="domain" description="FANCL UBC-like" evidence="3">
    <location>
        <begin position="118"/>
        <end position="203"/>
    </location>
</feature>
<dbReference type="InterPro" id="IPR043898">
    <property type="entry name" value="FANCL_d2"/>
</dbReference>
<dbReference type="Pfam" id="PF11793">
    <property type="entry name" value="FANCL_C"/>
    <property type="match status" value="1"/>
</dbReference>
<dbReference type="AlphaFoldDB" id="A0A1B6C272"/>
<gene>
    <name evidence="5" type="ORF">g.15034</name>
</gene>
<dbReference type="GO" id="GO:0006513">
    <property type="term" value="P:protein monoubiquitination"/>
    <property type="evidence" value="ECO:0007669"/>
    <property type="project" value="TreeGrafter"/>
</dbReference>
<reference evidence="5" key="1">
    <citation type="submission" date="2015-12" db="EMBL/GenBank/DDBJ databases">
        <title>De novo transcriptome assembly of four potential Pierce s Disease insect vectors from Arizona vineyards.</title>
        <authorList>
            <person name="Tassone E.E."/>
        </authorList>
    </citation>
    <scope>NUCLEOTIDE SEQUENCE</scope>
</reference>
<evidence type="ECO:0000259" key="3">
    <source>
        <dbReference type="Pfam" id="PF18890"/>
    </source>
</evidence>
<dbReference type="InterPro" id="IPR013083">
    <property type="entry name" value="Znf_RING/FYVE/PHD"/>
</dbReference>
<dbReference type="GO" id="GO:0043240">
    <property type="term" value="C:Fanconi anaemia nuclear complex"/>
    <property type="evidence" value="ECO:0007669"/>
    <property type="project" value="InterPro"/>
</dbReference>
<feature type="domain" description="FANCL UBC-like" evidence="4">
    <location>
        <begin position="207"/>
        <end position="306"/>
    </location>
</feature>
<dbReference type="EMBL" id="GEDC01029682">
    <property type="protein sequence ID" value="JAS07616.1"/>
    <property type="molecule type" value="Transcribed_RNA"/>
</dbReference>
<protein>
    <recommendedName>
        <fullName evidence="6">RING-type domain-containing protein</fullName>
    </recommendedName>
</protein>
<dbReference type="SMART" id="SM01197">
    <property type="entry name" value="FANCL_C"/>
    <property type="match status" value="1"/>
</dbReference>
<organism evidence="5">
    <name type="scientific">Clastoptera arizonana</name>
    <name type="common">Arizona spittle bug</name>
    <dbReference type="NCBI Taxonomy" id="38151"/>
    <lineage>
        <taxon>Eukaryota</taxon>
        <taxon>Metazoa</taxon>
        <taxon>Ecdysozoa</taxon>
        <taxon>Arthropoda</taxon>
        <taxon>Hexapoda</taxon>
        <taxon>Insecta</taxon>
        <taxon>Pterygota</taxon>
        <taxon>Neoptera</taxon>
        <taxon>Paraneoptera</taxon>
        <taxon>Hemiptera</taxon>
        <taxon>Auchenorrhyncha</taxon>
        <taxon>Cercopoidea</taxon>
        <taxon>Clastopteridae</taxon>
        <taxon>Clastoptera</taxon>
    </lineage>
</organism>
<dbReference type="InterPro" id="IPR026848">
    <property type="entry name" value="Fancl"/>
</dbReference>
<dbReference type="InterPro" id="IPR043003">
    <property type="entry name" value="FANCL_d3_sf"/>
</dbReference>
<name>A0A1B6C272_9HEMI</name>
<dbReference type="Pfam" id="PF18890">
    <property type="entry name" value="FANCL_d2"/>
    <property type="match status" value="1"/>
</dbReference>
<dbReference type="Pfam" id="PF09765">
    <property type="entry name" value="FANCL_d1"/>
    <property type="match status" value="1"/>
</dbReference>
<feature type="domain" description="FANCL C-terminal" evidence="2">
    <location>
        <begin position="321"/>
        <end position="383"/>
    </location>
</feature>
<dbReference type="CDD" id="cd23831">
    <property type="entry name" value="DRWD-N_FANCL"/>
    <property type="match status" value="1"/>
</dbReference>
<dbReference type="InterPro" id="IPR016135">
    <property type="entry name" value="UBQ-conjugating_enzyme/RWD"/>
</dbReference>
<dbReference type="InterPro" id="IPR044037">
    <property type="entry name" value="FANCL_d3"/>
</dbReference>
<sequence>MTNLIEIHKKYPLMIPLRNFTVWNGVIVIKGEPITVSISVPNFPSLKGISIKFNTVHESISKHKLYKSTEELESLNLLQLFDFLHDDDDIKGGLITCDISAANVPSKMSNNTDFCHRFQQVLSELEEIGVENIHECNGDLSIIKFLVIDDREEEHFLGLSLLEEYPQIPPKIIDLDLPEIVVSQINQATTVKDMFMNFQSIISTLQSFWNTYDMLYQRTWIIDPEKPAKKNTYCRIVINDNISILVTLNPLDLTTCPDIKFLGSDSSVLPLRTTVEENLKEYGWDEELSLYSNLLVILGLDSFPQKQQHEIVTGALLQPGECCICFMLRLEDDLLPAKLCNNSKCSSYFHISCLSEWFQAIPTNEPSFNLISGDCPCCGERILCPMKLS</sequence>
<dbReference type="Gene3D" id="3.30.40.10">
    <property type="entry name" value="Zinc/RING finger domain, C3HC4 (zinc finger)"/>
    <property type="match status" value="1"/>
</dbReference>
<accession>A0A1B6C272</accession>
<evidence type="ECO:0008006" key="6">
    <source>
        <dbReference type="Google" id="ProtNLM"/>
    </source>
</evidence>
<evidence type="ECO:0000259" key="2">
    <source>
        <dbReference type="Pfam" id="PF11793"/>
    </source>
</evidence>
<proteinExistence type="predicted"/>
<dbReference type="PANTHER" id="PTHR13206">
    <property type="entry name" value="UBIQUITIN LIGASE PROTEIN PHF9 FANCONI ANEMIA GROUP L PROTEIN"/>
    <property type="match status" value="1"/>
</dbReference>
<dbReference type="GO" id="GO:0061630">
    <property type="term" value="F:ubiquitin protein ligase activity"/>
    <property type="evidence" value="ECO:0007669"/>
    <property type="project" value="TreeGrafter"/>
</dbReference>